<dbReference type="Gene3D" id="3.40.50.150">
    <property type="entry name" value="Vaccinia Virus protein VP39"/>
    <property type="match status" value="1"/>
</dbReference>
<gene>
    <name evidence="1" type="ORF">ALE3EI_0137</name>
</gene>
<dbReference type="AlphaFoldDB" id="A0A7G8PQW2"/>
<evidence type="ECO:0000313" key="2">
    <source>
        <dbReference type="Proteomes" id="UP000515514"/>
    </source>
</evidence>
<sequence>MLYLITSYLKFLLRSTNQHGVHSPFMYDLITRCFYDKTVYSEYTLLKEYRNSRYNSKESIEITEFGEGSRVFSSNTRKISAIAKNAGISAKRQELLFRLCQYLNPETVLELGTSLGMATAAMSLGAPNATIDTVEGCPNIAKQAQHGFDAFKLKNIRLHTHSFQDYFKNLKQDSYDLVFIDGSHNKLSTIEVFNELLQFKNDRSVFIFDDIYWSPQMTEAWREIIKHSEVSISMDCFYWGLVFFKPAFDAATNAQQKQHFTIRL</sequence>
<dbReference type="SUPFAM" id="SSF53335">
    <property type="entry name" value="S-adenosyl-L-methionine-dependent methyltransferases"/>
    <property type="match status" value="1"/>
</dbReference>
<organism evidence="1 2">
    <name type="scientific">Constantimarinum furrinae</name>
    <dbReference type="NCBI Taxonomy" id="2562285"/>
    <lineage>
        <taxon>Bacteria</taxon>
        <taxon>Pseudomonadati</taxon>
        <taxon>Bacteroidota</taxon>
        <taxon>Flavobacteriia</taxon>
        <taxon>Flavobacteriales</taxon>
        <taxon>Flavobacteriaceae</taxon>
        <taxon>Altibacter/Constantimarinum group</taxon>
        <taxon>Constantimarinum</taxon>
    </lineage>
</organism>
<evidence type="ECO:0000313" key="1">
    <source>
        <dbReference type="EMBL" id="QNJ96728.1"/>
    </source>
</evidence>
<name>A0A7G8PQW2_9FLAO</name>
<keyword evidence="1" id="KW-0489">Methyltransferase</keyword>
<protein>
    <submittedName>
        <fullName evidence="1">Methyltransferase</fullName>
    </submittedName>
</protein>
<dbReference type="Proteomes" id="UP000515514">
    <property type="component" value="Chromosome"/>
</dbReference>
<dbReference type="KEGG" id="alti:ALE3EI_0137"/>
<accession>A0A7G8PQW2</accession>
<dbReference type="GO" id="GO:0008168">
    <property type="term" value="F:methyltransferase activity"/>
    <property type="evidence" value="ECO:0007669"/>
    <property type="project" value="UniProtKB-KW"/>
</dbReference>
<keyword evidence="2" id="KW-1185">Reference proteome</keyword>
<dbReference type="GO" id="GO:0032259">
    <property type="term" value="P:methylation"/>
    <property type="evidence" value="ECO:0007669"/>
    <property type="project" value="UniProtKB-KW"/>
</dbReference>
<dbReference type="InterPro" id="IPR029063">
    <property type="entry name" value="SAM-dependent_MTases_sf"/>
</dbReference>
<keyword evidence="1" id="KW-0808">Transferase</keyword>
<dbReference type="EMBL" id="CP052909">
    <property type="protein sequence ID" value="QNJ96728.1"/>
    <property type="molecule type" value="Genomic_DNA"/>
</dbReference>
<reference evidence="1 2" key="1">
    <citation type="submission" date="2020-04" db="EMBL/GenBank/DDBJ databases">
        <title>Genome sequence of Altibacter aquimarinus strain ALE3EI.</title>
        <authorList>
            <person name="Oh H.-M."/>
            <person name="Jang D."/>
        </authorList>
    </citation>
    <scope>NUCLEOTIDE SEQUENCE [LARGE SCALE GENOMIC DNA]</scope>
    <source>
        <strain evidence="1 2">ALE3EI</strain>
    </source>
</reference>
<proteinExistence type="predicted"/>
<dbReference type="Pfam" id="PF13578">
    <property type="entry name" value="Methyltransf_24"/>
    <property type="match status" value="1"/>
</dbReference>